<proteinExistence type="predicted"/>
<evidence type="ECO:0000313" key="3">
    <source>
        <dbReference type="Proteomes" id="UP001489509"/>
    </source>
</evidence>
<evidence type="ECO:0000256" key="1">
    <source>
        <dbReference type="SAM" id="Phobius"/>
    </source>
</evidence>
<feature type="transmembrane region" description="Helical" evidence="1">
    <location>
        <begin position="6"/>
        <end position="31"/>
    </location>
</feature>
<protein>
    <recommendedName>
        <fullName evidence="4">Glycosyltransferase 2-like domain-containing protein</fullName>
    </recommendedName>
</protein>
<evidence type="ECO:0008006" key="4">
    <source>
        <dbReference type="Google" id="ProtNLM"/>
    </source>
</evidence>
<dbReference type="Proteomes" id="UP001489509">
    <property type="component" value="Unassembled WGS sequence"/>
</dbReference>
<accession>A0ABV1E223</accession>
<gene>
    <name evidence="2" type="ORF">WMO26_10995</name>
</gene>
<keyword evidence="1" id="KW-0812">Transmembrane</keyword>
<comment type="caution">
    <text evidence="2">The sequence shown here is derived from an EMBL/GenBank/DDBJ whole genome shotgun (WGS) entry which is preliminary data.</text>
</comment>
<keyword evidence="1" id="KW-0472">Membrane</keyword>
<dbReference type="EMBL" id="JBBMFD010000022">
    <property type="protein sequence ID" value="MEQ2441354.1"/>
    <property type="molecule type" value="Genomic_DNA"/>
</dbReference>
<name>A0ABV1E223_9FIRM</name>
<keyword evidence="3" id="KW-1185">Reference proteome</keyword>
<organism evidence="2 3">
    <name type="scientific">Solibaculum intestinale</name>
    <dbReference type="NCBI Taxonomy" id="3133165"/>
    <lineage>
        <taxon>Bacteria</taxon>
        <taxon>Bacillati</taxon>
        <taxon>Bacillota</taxon>
        <taxon>Clostridia</taxon>
        <taxon>Eubacteriales</taxon>
        <taxon>Oscillospiraceae</taxon>
        <taxon>Solibaculum</taxon>
    </lineage>
</organism>
<reference evidence="2 3" key="1">
    <citation type="submission" date="2024-03" db="EMBL/GenBank/DDBJ databases">
        <title>Human intestinal bacterial collection.</title>
        <authorList>
            <person name="Pauvert C."/>
            <person name="Hitch T.C.A."/>
            <person name="Clavel T."/>
        </authorList>
    </citation>
    <scope>NUCLEOTIDE SEQUENCE [LARGE SCALE GENOMIC DNA]</scope>
    <source>
        <strain evidence="2 3">CLA-JM-H44</strain>
    </source>
</reference>
<sequence length="115" mass="12901">MSAETIASLIFLLFSILGIVDVIRMIVFALLKPKRGLRMVVTVPLSGHREDVEYMIRSAVARAKWSDTRQTLVFIVDCGMDKDTYELCRLFCSELGAELVAQEELCTILEDTLAS</sequence>
<evidence type="ECO:0000313" key="2">
    <source>
        <dbReference type="EMBL" id="MEQ2441354.1"/>
    </source>
</evidence>
<dbReference type="RefSeq" id="WP_349220408.1">
    <property type="nucleotide sequence ID" value="NZ_JBBMFD010000022.1"/>
</dbReference>
<keyword evidence="1" id="KW-1133">Transmembrane helix</keyword>